<name>A0AAV8XIE0_9CUCU</name>
<evidence type="ECO:0000256" key="1">
    <source>
        <dbReference type="SAM" id="Phobius"/>
    </source>
</evidence>
<protein>
    <submittedName>
        <fullName evidence="2">Uncharacterized protein</fullName>
    </submittedName>
</protein>
<reference evidence="2" key="1">
    <citation type="journal article" date="2023" name="Insect Mol. Biol.">
        <title>Genome sequencing provides insights into the evolution of gene families encoding plant cell wall-degrading enzymes in longhorned beetles.</title>
        <authorList>
            <person name="Shin N.R."/>
            <person name="Okamura Y."/>
            <person name="Kirsch R."/>
            <person name="Pauchet Y."/>
        </authorList>
    </citation>
    <scope>NUCLEOTIDE SEQUENCE</scope>
    <source>
        <strain evidence="2">RBIC_L_NR</strain>
    </source>
</reference>
<dbReference type="EMBL" id="JANEYF010003158">
    <property type="protein sequence ID" value="KAJ8938762.1"/>
    <property type="molecule type" value="Genomic_DNA"/>
</dbReference>
<proteinExistence type="predicted"/>
<dbReference type="AlphaFoldDB" id="A0AAV8XIE0"/>
<accession>A0AAV8XIE0</accession>
<gene>
    <name evidence="2" type="ORF">NQ314_011359</name>
</gene>
<organism evidence="2 3">
    <name type="scientific">Rhamnusium bicolor</name>
    <dbReference type="NCBI Taxonomy" id="1586634"/>
    <lineage>
        <taxon>Eukaryota</taxon>
        <taxon>Metazoa</taxon>
        <taxon>Ecdysozoa</taxon>
        <taxon>Arthropoda</taxon>
        <taxon>Hexapoda</taxon>
        <taxon>Insecta</taxon>
        <taxon>Pterygota</taxon>
        <taxon>Neoptera</taxon>
        <taxon>Endopterygota</taxon>
        <taxon>Coleoptera</taxon>
        <taxon>Polyphaga</taxon>
        <taxon>Cucujiformia</taxon>
        <taxon>Chrysomeloidea</taxon>
        <taxon>Cerambycidae</taxon>
        <taxon>Lepturinae</taxon>
        <taxon>Rhagiini</taxon>
        <taxon>Rhamnusium</taxon>
    </lineage>
</organism>
<sequence length="98" mass="11473">MRMYSLEGLIHAMLKGRKKLECPETEDFCIYTDLNFFVKEMGMENTVFWLDIVALVGTLVLFRAGSYYLLRQRLSPNKTFLALQYIGRFIKSHLGITR</sequence>
<feature type="transmembrane region" description="Helical" evidence="1">
    <location>
        <begin position="47"/>
        <end position="70"/>
    </location>
</feature>
<evidence type="ECO:0000313" key="2">
    <source>
        <dbReference type="EMBL" id="KAJ8938762.1"/>
    </source>
</evidence>
<keyword evidence="1" id="KW-0472">Membrane</keyword>
<dbReference type="Proteomes" id="UP001162156">
    <property type="component" value="Unassembled WGS sequence"/>
</dbReference>
<evidence type="ECO:0000313" key="3">
    <source>
        <dbReference type="Proteomes" id="UP001162156"/>
    </source>
</evidence>
<comment type="caution">
    <text evidence="2">The sequence shown here is derived from an EMBL/GenBank/DDBJ whole genome shotgun (WGS) entry which is preliminary data.</text>
</comment>
<keyword evidence="1" id="KW-0812">Transmembrane</keyword>
<keyword evidence="3" id="KW-1185">Reference proteome</keyword>
<keyword evidence="1" id="KW-1133">Transmembrane helix</keyword>